<evidence type="ECO:0000256" key="1">
    <source>
        <dbReference type="ARBA" id="ARBA00004211"/>
    </source>
</evidence>
<proteinExistence type="inferred from homology"/>
<dbReference type="OMA" id="QKIDMME"/>
<dbReference type="FunCoup" id="A0A7M7KNH4">
    <property type="interactions" value="914"/>
</dbReference>
<reference evidence="9" key="1">
    <citation type="submission" date="2021-01" db="UniProtKB">
        <authorList>
            <consortium name="EnsemblMetazoa"/>
        </authorList>
    </citation>
    <scope>IDENTIFICATION</scope>
</reference>
<dbReference type="PIRSF" id="PIRSF019693">
    <property type="entry name" value="VAMP-associated"/>
    <property type="match status" value="1"/>
</dbReference>
<dbReference type="EnsemblMetazoa" id="XM_022812645">
    <property type="protein sequence ID" value="XP_022668380"/>
    <property type="gene ID" value="LOC111253364"/>
</dbReference>
<keyword evidence="4 7" id="KW-1133">Transmembrane helix</keyword>
<dbReference type="AlphaFoldDB" id="A0A7M7KNH4"/>
<name>A0A7M7KNH4_VARDE</name>
<dbReference type="RefSeq" id="XP_022668380.1">
    <property type="nucleotide sequence ID" value="XM_022812645.1"/>
</dbReference>
<dbReference type="OrthoDB" id="264603at2759"/>
<protein>
    <recommendedName>
        <fullName evidence="8">MSP domain-containing protein</fullName>
    </recommendedName>
</protein>
<keyword evidence="3 7" id="KW-0812">Transmembrane</keyword>
<dbReference type="RefSeq" id="XP_022668378.1">
    <property type="nucleotide sequence ID" value="XM_022812643.1"/>
</dbReference>
<dbReference type="PANTHER" id="PTHR10809:SF6">
    <property type="entry name" value="AT11025P-RELATED"/>
    <property type="match status" value="1"/>
</dbReference>
<evidence type="ECO:0000256" key="7">
    <source>
        <dbReference type="SAM" id="Phobius"/>
    </source>
</evidence>
<dbReference type="Gene3D" id="2.60.40.10">
    <property type="entry name" value="Immunoglobulins"/>
    <property type="match status" value="1"/>
</dbReference>
<dbReference type="RefSeq" id="XP_022668377.1">
    <property type="nucleotide sequence ID" value="XM_022812642.1"/>
</dbReference>
<dbReference type="InterPro" id="IPR013783">
    <property type="entry name" value="Ig-like_fold"/>
</dbReference>
<dbReference type="GO" id="GO:0061817">
    <property type="term" value="P:endoplasmic reticulum-plasma membrane tethering"/>
    <property type="evidence" value="ECO:0007669"/>
    <property type="project" value="TreeGrafter"/>
</dbReference>
<dbReference type="FunFam" id="2.60.40.10:FF:000334">
    <property type="entry name" value="vesicle-associated membrane protein-associated protein A isoform X1"/>
    <property type="match status" value="1"/>
</dbReference>
<comment type="similarity">
    <text evidence="2">Belongs to the VAMP-associated protein (VAP) (TC 9.B.17) family.</text>
</comment>
<dbReference type="InterPro" id="IPR000535">
    <property type="entry name" value="MSP_dom"/>
</dbReference>
<dbReference type="InterPro" id="IPR008962">
    <property type="entry name" value="PapD-like_sf"/>
</dbReference>
<comment type="subcellular location">
    <subcellularLocation>
        <location evidence="1">Membrane</location>
        <topology evidence="1">Single-pass type IV membrane protein</topology>
    </subcellularLocation>
</comment>
<dbReference type="Pfam" id="PF00635">
    <property type="entry name" value="Motile_Sperm"/>
    <property type="match status" value="1"/>
</dbReference>
<dbReference type="GO" id="GO:0005886">
    <property type="term" value="C:plasma membrane"/>
    <property type="evidence" value="ECO:0007669"/>
    <property type="project" value="TreeGrafter"/>
</dbReference>
<dbReference type="InParanoid" id="A0A7M7KNH4"/>
<dbReference type="EnsemblMetazoa" id="XM_022812643">
    <property type="protein sequence ID" value="XP_022668378"/>
    <property type="gene ID" value="LOC111253364"/>
</dbReference>
<sequence>MAAMEQILLLEPKTELRFKGPFTEVSTALLHLSNPSEKRVCFKVKTTAPKRYCVRPNCGVIDPKQTVTVQVMLQPFEYDPNERNKHKFMVQSMIAPEGPINHDIIWKDAPKEQLMDSKLRCVFELPGDEDEAMASSQVTTTVASQDPAQDVFSASLQNQEPAVEPSPQRFITLESGNVPGADTVKGVPWDELKKLQDENIQLRKENASLKEEGLRQRVKSSQVSEPFMSKVPSGAGAGVSQSTSFGPLSQVSHNTLLVYAVMLIVCGFILGKFIF</sequence>
<dbReference type="PANTHER" id="PTHR10809">
    <property type="entry name" value="VESICLE-ASSOCIATED MEMBRANE PROTEIN-ASSOCIATED PROTEIN"/>
    <property type="match status" value="1"/>
</dbReference>
<evidence type="ECO:0000256" key="3">
    <source>
        <dbReference type="ARBA" id="ARBA00022692"/>
    </source>
</evidence>
<dbReference type="GeneID" id="111253364"/>
<evidence type="ECO:0000259" key="8">
    <source>
        <dbReference type="PROSITE" id="PS50202"/>
    </source>
</evidence>
<dbReference type="GO" id="GO:0090158">
    <property type="term" value="P:endoplasmic reticulum membrane organization"/>
    <property type="evidence" value="ECO:0007669"/>
    <property type="project" value="TreeGrafter"/>
</dbReference>
<dbReference type="EnsemblMetazoa" id="XM_022812644">
    <property type="protein sequence ID" value="XP_022668379"/>
    <property type="gene ID" value="LOC111253364"/>
</dbReference>
<dbReference type="GO" id="GO:0033149">
    <property type="term" value="F:FFAT motif binding"/>
    <property type="evidence" value="ECO:0007669"/>
    <property type="project" value="TreeGrafter"/>
</dbReference>
<dbReference type="SUPFAM" id="SSF49354">
    <property type="entry name" value="PapD-like"/>
    <property type="match status" value="1"/>
</dbReference>
<evidence type="ECO:0000256" key="2">
    <source>
        <dbReference type="ARBA" id="ARBA00008932"/>
    </source>
</evidence>
<feature type="transmembrane region" description="Helical" evidence="7">
    <location>
        <begin position="256"/>
        <end position="274"/>
    </location>
</feature>
<dbReference type="EnsemblMetazoa" id="XM_022812641">
    <property type="protein sequence ID" value="XP_022668376"/>
    <property type="gene ID" value="LOC111253364"/>
</dbReference>
<accession>A0A7M7KNH4</accession>
<dbReference type="KEGG" id="vde:111253364"/>
<evidence type="ECO:0000256" key="4">
    <source>
        <dbReference type="ARBA" id="ARBA00022989"/>
    </source>
</evidence>
<dbReference type="Proteomes" id="UP000594260">
    <property type="component" value="Unplaced"/>
</dbReference>
<keyword evidence="5" id="KW-0175">Coiled coil</keyword>
<keyword evidence="10" id="KW-1185">Reference proteome</keyword>
<dbReference type="InterPro" id="IPR016763">
    <property type="entry name" value="VAP"/>
</dbReference>
<feature type="domain" description="MSP" evidence="8">
    <location>
        <begin position="7"/>
        <end position="124"/>
    </location>
</feature>
<evidence type="ECO:0000256" key="5">
    <source>
        <dbReference type="ARBA" id="ARBA00023054"/>
    </source>
</evidence>
<dbReference type="PROSITE" id="PS50202">
    <property type="entry name" value="MSP"/>
    <property type="match status" value="1"/>
</dbReference>
<organism evidence="9 10">
    <name type="scientific">Varroa destructor</name>
    <name type="common">Honeybee mite</name>
    <dbReference type="NCBI Taxonomy" id="109461"/>
    <lineage>
        <taxon>Eukaryota</taxon>
        <taxon>Metazoa</taxon>
        <taxon>Ecdysozoa</taxon>
        <taxon>Arthropoda</taxon>
        <taxon>Chelicerata</taxon>
        <taxon>Arachnida</taxon>
        <taxon>Acari</taxon>
        <taxon>Parasitiformes</taxon>
        <taxon>Mesostigmata</taxon>
        <taxon>Gamasina</taxon>
        <taxon>Dermanyssoidea</taxon>
        <taxon>Varroidae</taxon>
        <taxon>Varroa</taxon>
    </lineage>
</organism>
<dbReference type="GO" id="GO:0005789">
    <property type="term" value="C:endoplasmic reticulum membrane"/>
    <property type="evidence" value="ECO:0007669"/>
    <property type="project" value="InterPro"/>
</dbReference>
<dbReference type="CDD" id="cd14686">
    <property type="entry name" value="bZIP"/>
    <property type="match status" value="1"/>
</dbReference>
<dbReference type="RefSeq" id="XP_022668376.1">
    <property type="nucleotide sequence ID" value="XM_022812641.1"/>
</dbReference>
<dbReference type="EnsemblMetazoa" id="XM_022812642">
    <property type="protein sequence ID" value="XP_022668377"/>
    <property type="gene ID" value="LOC111253364"/>
</dbReference>
<keyword evidence="6 7" id="KW-0472">Membrane</keyword>
<evidence type="ECO:0000256" key="6">
    <source>
        <dbReference type="ARBA" id="ARBA00023136"/>
    </source>
</evidence>
<evidence type="ECO:0000313" key="9">
    <source>
        <dbReference type="EnsemblMetazoa" id="XP_022668377"/>
    </source>
</evidence>
<evidence type="ECO:0000313" key="10">
    <source>
        <dbReference type="Proteomes" id="UP000594260"/>
    </source>
</evidence>
<dbReference type="RefSeq" id="XP_022668379.1">
    <property type="nucleotide sequence ID" value="XM_022812644.1"/>
</dbReference>